<feature type="modified residue" description="4-aspartylphosphate" evidence="6">
    <location>
        <position position="54"/>
    </location>
</feature>
<evidence type="ECO:0000256" key="2">
    <source>
        <dbReference type="ARBA" id="ARBA00022840"/>
    </source>
</evidence>
<dbReference type="InterPro" id="IPR002078">
    <property type="entry name" value="Sigma_54_int"/>
</dbReference>
<keyword evidence="4" id="KW-0238">DNA-binding</keyword>
<keyword evidence="5" id="KW-0804">Transcription</keyword>
<evidence type="ECO:0000313" key="9">
    <source>
        <dbReference type="EMBL" id="MDN0074181.1"/>
    </source>
</evidence>
<dbReference type="InterPro" id="IPR025943">
    <property type="entry name" value="Sigma_54_int_dom_ATP-bd_2"/>
</dbReference>
<proteinExistence type="predicted"/>
<dbReference type="Pfam" id="PF00072">
    <property type="entry name" value="Response_reg"/>
    <property type="match status" value="1"/>
</dbReference>
<dbReference type="Pfam" id="PF25601">
    <property type="entry name" value="AAA_lid_14"/>
    <property type="match status" value="1"/>
</dbReference>
<name>A0ABT7XK77_9NEIS</name>
<accession>A0ABT7XK77</accession>
<dbReference type="InterPro" id="IPR001789">
    <property type="entry name" value="Sig_transdc_resp-reg_receiver"/>
</dbReference>
<feature type="domain" description="Sigma-54 factor interaction" evidence="7">
    <location>
        <begin position="129"/>
        <end position="358"/>
    </location>
</feature>
<dbReference type="Gene3D" id="3.40.50.2300">
    <property type="match status" value="1"/>
</dbReference>
<evidence type="ECO:0000256" key="1">
    <source>
        <dbReference type="ARBA" id="ARBA00022741"/>
    </source>
</evidence>
<dbReference type="PRINTS" id="PR01590">
    <property type="entry name" value="HTHFIS"/>
</dbReference>
<dbReference type="InterPro" id="IPR027417">
    <property type="entry name" value="P-loop_NTPase"/>
</dbReference>
<dbReference type="Gene3D" id="1.10.8.60">
    <property type="match status" value="1"/>
</dbReference>
<dbReference type="Pfam" id="PF02954">
    <property type="entry name" value="HTH_8"/>
    <property type="match status" value="1"/>
</dbReference>
<dbReference type="EMBL" id="JAUEDK010000005">
    <property type="protein sequence ID" value="MDN0074181.1"/>
    <property type="molecule type" value="Genomic_DNA"/>
</dbReference>
<dbReference type="RefSeq" id="WP_289828757.1">
    <property type="nucleotide sequence ID" value="NZ_JAUEDK010000005.1"/>
</dbReference>
<dbReference type="InterPro" id="IPR011006">
    <property type="entry name" value="CheY-like_superfamily"/>
</dbReference>
<dbReference type="InterPro" id="IPR009057">
    <property type="entry name" value="Homeodomain-like_sf"/>
</dbReference>
<dbReference type="SUPFAM" id="SSF52172">
    <property type="entry name" value="CheY-like"/>
    <property type="match status" value="1"/>
</dbReference>
<comment type="caution">
    <text evidence="9">The sequence shown here is derived from an EMBL/GenBank/DDBJ whole genome shotgun (WGS) entry which is preliminary data.</text>
</comment>
<dbReference type="Proteomes" id="UP001168540">
    <property type="component" value="Unassembled WGS sequence"/>
</dbReference>
<dbReference type="PROSITE" id="PS50110">
    <property type="entry name" value="RESPONSE_REGULATORY"/>
    <property type="match status" value="1"/>
</dbReference>
<evidence type="ECO:0000259" key="7">
    <source>
        <dbReference type="PROSITE" id="PS50045"/>
    </source>
</evidence>
<dbReference type="InterPro" id="IPR058031">
    <property type="entry name" value="AAA_lid_NorR"/>
</dbReference>
<dbReference type="SMART" id="SM00448">
    <property type="entry name" value="REC"/>
    <property type="match status" value="1"/>
</dbReference>
<evidence type="ECO:0000256" key="3">
    <source>
        <dbReference type="ARBA" id="ARBA00023015"/>
    </source>
</evidence>
<keyword evidence="10" id="KW-1185">Reference proteome</keyword>
<organism evidence="9 10">
    <name type="scientific">Crenobacter oryzisoli</name>
    <dbReference type="NCBI Taxonomy" id="3056844"/>
    <lineage>
        <taxon>Bacteria</taxon>
        <taxon>Pseudomonadati</taxon>
        <taxon>Pseudomonadota</taxon>
        <taxon>Betaproteobacteria</taxon>
        <taxon>Neisseriales</taxon>
        <taxon>Neisseriaceae</taxon>
        <taxon>Crenobacter</taxon>
    </lineage>
</organism>
<dbReference type="InterPro" id="IPR003593">
    <property type="entry name" value="AAA+_ATPase"/>
</dbReference>
<dbReference type="Pfam" id="PF00158">
    <property type="entry name" value="Sigma54_activat"/>
    <property type="match status" value="1"/>
</dbReference>
<dbReference type="CDD" id="cd00009">
    <property type="entry name" value="AAA"/>
    <property type="match status" value="1"/>
</dbReference>
<dbReference type="PROSITE" id="PS00676">
    <property type="entry name" value="SIGMA54_INTERACT_2"/>
    <property type="match status" value="1"/>
</dbReference>
<keyword evidence="1" id="KW-0547">Nucleotide-binding</keyword>
<feature type="domain" description="Response regulatory" evidence="8">
    <location>
        <begin position="5"/>
        <end position="119"/>
    </location>
</feature>
<protein>
    <submittedName>
        <fullName evidence="9">Sigma-54 dependent transcriptional regulator</fullName>
    </submittedName>
</protein>
<dbReference type="SUPFAM" id="SSF46689">
    <property type="entry name" value="Homeodomain-like"/>
    <property type="match status" value="1"/>
</dbReference>
<dbReference type="PROSITE" id="PS50045">
    <property type="entry name" value="SIGMA54_INTERACT_4"/>
    <property type="match status" value="1"/>
</dbReference>
<dbReference type="SMART" id="SM00382">
    <property type="entry name" value="AAA"/>
    <property type="match status" value="1"/>
</dbReference>
<evidence type="ECO:0000313" key="10">
    <source>
        <dbReference type="Proteomes" id="UP001168540"/>
    </source>
</evidence>
<gene>
    <name evidence="9" type="ORF">QU481_04665</name>
</gene>
<dbReference type="Gene3D" id="3.40.50.300">
    <property type="entry name" value="P-loop containing nucleotide triphosphate hydrolases"/>
    <property type="match status" value="1"/>
</dbReference>
<keyword evidence="6" id="KW-0597">Phosphoprotein</keyword>
<evidence type="ECO:0000259" key="8">
    <source>
        <dbReference type="PROSITE" id="PS50110"/>
    </source>
</evidence>
<sequence>MNSLPILVVEDDAGLREALVDTLTLSGYPVLEAADGSAALRCLAAEPVGLVISDAQMAPMDGYALFDEVRRRYPGLPFILMTAYGVIERAIELLRAGASHYLLKPFEPMQLIAEVEKYRLRGVQHGDSVIAAAPCMRQLFALAERVAQSDATVLIDGPSGTGKEVLARFIHRHSLRAAGPFVAINCAAIPDNLLESTLFGYEKGAFTGASASQPGKFEQAQGGSLLLDEISEMPLALQAKLLRVLQEREVERVGGARLIKLDIRVLATTNRDMRIEVAAGRFREDLYFRLNVFPLSVPALADRREDIMPLARSMLRRHEARAGRGVLAFSSEAERCLTVHDWQGNIRELENVIQRAVILASGSEILAADLMLGVLSKPVPVLAAPSPPPVESEALDIKSLEKRHILDALAAAGGVKRLAAERLGMSERTLRYKLARYRDEEAAGCPVVEWSGEVQ</sequence>
<dbReference type="InterPro" id="IPR002197">
    <property type="entry name" value="HTH_Fis"/>
</dbReference>
<keyword evidence="3" id="KW-0805">Transcription regulation</keyword>
<dbReference type="PANTHER" id="PTHR32071">
    <property type="entry name" value="TRANSCRIPTIONAL REGULATORY PROTEIN"/>
    <property type="match status" value="1"/>
</dbReference>
<keyword evidence="2" id="KW-0067">ATP-binding</keyword>
<reference evidence="9" key="1">
    <citation type="submission" date="2023-06" db="EMBL/GenBank/DDBJ databases">
        <authorList>
            <person name="Zhang S."/>
        </authorList>
    </citation>
    <scope>NUCLEOTIDE SEQUENCE</scope>
    <source>
        <strain evidence="9">SG2303</strain>
    </source>
</reference>
<evidence type="ECO:0000256" key="4">
    <source>
        <dbReference type="ARBA" id="ARBA00023125"/>
    </source>
</evidence>
<dbReference type="Gene3D" id="1.10.10.60">
    <property type="entry name" value="Homeodomain-like"/>
    <property type="match status" value="1"/>
</dbReference>
<evidence type="ECO:0000256" key="5">
    <source>
        <dbReference type="ARBA" id="ARBA00023163"/>
    </source>
</evidence>
<dbReference type="SUPFAM" id="SSF52540">
    <property type="entry name" value="P-loop containing nucleoside triphosphate hydrolases"/>
    <property type="match status" value="1"/>
</dbReference>
<evidence type="ECO:0000256" key="6">
    <source>
        <dbReference type="PROSITE-ProRule" id="PRU00169"/>
    </source>
</evidence>
<dbReference type="PANTHER" id="PTHR32071:SF21">
    <property type="entry name" value="TRANSCRIPTIONAL REGULATORY PROTEIN FLGR"/>
    <property type="match status" value="1"/>
</dbReference>